<reference evidence="7 8" key="1">
    <citation type="submission" date="2012-12" db="EMBL/GenBank/DDBJ databases">
        <title>Novel taxa of Listeriaceae from agricultural environments in the United States.</title>
        <authorList>
            <person name="den Bakker H.C."/>
            <person name="Allred A."/>
            <person name="Warchocki S."/>
            <person name="Wright E.M."/>
            <person name="Burrell A."/>
            <person name="Nightingale K.K."/>
            <person name="Kephart D."/>
            <person name="Wiedmann M."/>
        </authorList>
    </citation>
    <scope>NUCLEOTIDE SEQUENCE [LARGE SCALE GENOMIC DNA]</scope>
    <source>
        <strain evidence="7 8">FSL F6-1037</strain>
    </source>
</reference>
<evidence type="ECO:0000313" key="7">
    <source>
        <dbReference type="EMBL" id="EUJ42070.1"/>
    </source>
</evidence>
<feature type="domain" description="Glutamine amidotransferase type-2" evidence="6">
    <location>
        <begin position="2"/>
        <end position="172"/>
    </location>
</feature>
<dbReference type="GO" id="GO:0004066">
    <property type="term" value="F:asparagine synthase (glutamine-hydrolyzing) activity"/>
    <property type="evidence" value="ECO:0007669"/>
    <property type="project" value="UniProtKB-EC"/>
</dbReference>
<evidence type="ECO:0000256" key="3">
    <source>
        <dbReference type="ARBA" id="ARBA00012737"/>
    </source>
</evidence>
<gene>
    <name evidence="7" type="ORF">BCAMP_00895</name>
</gene>
<protein>
    <recommendedName>
        <fullName evidence="3">asparagine synthase (glutamine-hydrolyzing)</fullName>
        <ecNumber evidence="3">6.3.5.4</ecNumber>
    </recommendedName>
</protein>
<dbReference type="PATRIC" id="fig|1265861.3.peg.176"/>
<accession>W7CZ68</accession>
<dbReference type="GO" id="GO:0005829">
    <property type="term" value="C:cytosol"/>
    <property type="evidence" value="ECO:0007669"/>
    <property type="project" value="TreeGrafter"/>
</dbReference>
<dbReference type="Gene3D" id="3.60.20.10">
    <property type="entry name" value="Glutamine Phosphoribosylpyrophosphate, subunit 1, domain 1"/>
    <property type="match status" value="1"/>
</dbReference>
<keyword evidence="4" id="KW-0028">Amino-acid biosynthesis</keyword>
<dbReference type="GO" id="GO:0006529">
    <property type="term" value="P:asparagine biosynthetic process"/>
    <property type="evidence" value="ECO:0007669"/>
    <property type="project" value="UniProtKB-KW"/>
</dbReference>
<comment type="caution">
    <text evidence="7">The sequence shown here is derived from an EMBL/GenBank/DDBJ whole genome shotgun (WGS) entry which is preliminary data.</text>
</comment>
<evidence type="ECO:0000256" key="4">
    <source>
        <dbReference type="ARBA" id="ARBA00022888"/>
    </source>
</evidence>
<keyword evidence="8" id="KW-1185">Reference proteome</keyword>
<dbReference type="InterPro" id="IPR051786">
    <property type="entry name" value="ASN_synthetase/amidase"/>
</dbReference>
<dbReference type="InterPro" id="IPR017932">
    <property type="entry name" value="GATase_2_dom"/>
</dbReference>
<dbReference type="EC" id="6.3.5.4" evidence="3"/>
<evidence type="ECO:0000256" key="1">
    <source>
        <dbReference type="ARBA" id="ARBA00005187"/>
    </source>
</evidence>
<name>W7CZ68_9LIST</name>
<comment type="pathway">
    <text evidence="1">Amino-acid biosynthesis; L-asparagine biosynthesis; L-asparagine from L-aspartate (L-Gln route): step 1/1.</text>
</comment>
<dbReference type="InterPro" id="IPR033738">
    <property type="entry name" value="AsnB_N"/>
</dbReference>
<dbReference type="SUPFAM" id="SSF56235">
    <property type="entry name" value="N-terminal nucleophile aminohydrolases (Ntn hydrolases)"/>
    <property type="match status" value="1"/>
</dbReference>
<keyword evidence="4" id="KW-0061">Asparagine biosynthesis</keyword>
<sequence>MCGFIGCIDNKPVAISADDKAIFEKMNQFIEHRGPDDEGYFYENHVAMGFRRLSIVDVENGHQPLAYDDGRYWILFNGEVYNHVELRAQLIAKGHTFKTESDTEVIIAMYAEYKEEAVKQLRGMFGFMIWDREEKTAFIARDHIGIKPVNYVEVGDKLYVGSEKKKSVVSDG</sequence>
<dbReference type="AlphaFoldDB" id="W7CZ68"/>
<evidence type="ECO:0000259" key="6">
    <source>
        <dbReference type="PROSITE" id="PS51278"/>
    </source>
</evidence>
<dbReference type="Proteomes" id="UP000019243">
    <property type="component" value="Unassembled WGS sequence"/>
</dbReference>
<dbReference type="CDD" id="cd00712">
    <property type="entry name" value="AsnB"/>
    <property type="match status" value="1"/>
</dbReference>
<dbReference type="PANTHER" id="PTHR43284">
    <property type="entry name" value="ASPARAGINE SYNTHETASE (GLUTAMINE-HYDROLYZING)"/>
    <property type="match status" value="1"/>
</dbReference>
<comment type="similarity">
    <text evidence="2">Belongs to the asparagine synthetase family.</text>
</comment>
<dbReference type="Pfam" id="PF13537">
    <property type="entry name" value="GATase_7"/>
    <property type="match status" value="1"/>
</dbReference>
<dbReference type="PANTHER" id="PTHR43284:SF1">
    <property type="entry name" value="ASPARAGINE SYNTHETASE"/>
    <property type="match status" value="1"/>
</dbReference>
<dbReference type="PROSITE" id="PS51278">
    <property type="entry name" value="GATASE_TYPE_2"/>
    <property type="match status" value="1"/>
</dbReference>
<evidence type="ECO:0000256" key="5">
    <source>
        <dbReference type="ARBA" id="ARBA00048741"/>
    </source>
</evidence>
<comment type="catalytic activity">
    <reaction evidence="5">
        <text>L-aspartate + L-glutamine + ATP + H2O = L-asparagine + L-glutamate + AMP + diphosphate + H(+)</text>
        <dbReference type="Rhea" id="RHEA:12228"/>
        <dbReference type="ChEBI" id="CHEBI:15377"/>
        <dbReference type="ChEBI" id="CHEBI:15378"/>
        <dbReference type="ChEBI" id="CHEBI:29985"/>
        <dbReference type="ChEBI" id="CHEBI:29991"/>
        <dbReference type="ChEBI" id="CHEBI:30616"/>
        <dbReference type="ChEBI" id="CHEBI:33019"/>
        <dbReference type="ChEBI" id="CHEBI:58048"/>
        <dbReference type="ChEBI" id="CHEBI:58359"/>
        <dbReference type="ChEBI" id="CHEBI:456215"/>
        <dbReference type="EC" id="6.3.5.4"/>
    </reaction>
</comment>
<organism evidence="7 8">
    <name type="scientific">Brochothrix campestris FSL F6-1037</name>
    <dbReference type="NCBI Taxonomy" id="1265861"/>
    <lineage>
        <taxon>Bacteria</taxon>
        <taxon>Bacillati</taxon>
        <taxon>Bacillota</taxon>
        <taxon>Bacilli</taxon>
        <taxon>Bacillales</taxon>
        <taxon>Listeriaceae</taxon>
        <taxon>Brochothrix</taxon>
    </lineage>
</organism>
<proteinExistence type="inferred from homology"/>
<evidence type="ECO:0000256" key="2">
    <source>
        <dbReference type="ARBA" id="ARBA00005752"/>
    </source>
</evidence>
<dbReference type="InterPro" id="IPR029055">
    <property type="entry name" value="Ntn_hydrolases_N"/>
</dbReference>
<dbReference type="EMBL" id="AODH01000003">
    <property type="protein sequence ID" value="EUJ42070.1"/>
    <property type="molecule type" value="Genomic_DNA"/>
</dbReference>
<dbReference type="STRING" id="1265861.BCAMP_00895"/>
<evidence type="ECO:0000313" key="8">
    <source>
        <dbReference type="Proteomes" id="UP000019243"/>
    </source>
</evidence>